<comment type="caution">
    <text evidence="2">The sequence shown here is derived from an EMBL/GenBank/DDBJ whole genome shotgun (WGS) entry which is preliminary data.</text>
</comment>
<evidence type="ECO:0000259" key="1">
    <source>
        <dbReference type="Pfam" id="PF13590"/>
    </source>
</evidence>
<evidence type="ECO:0000313" key="3">
    <source>
        <dbReference type="Proteomes" id="UP000709336"/>
    </source>
</evidence>
<gene>
    <name evidence="2" type="ORF">HCJ96_05740</name>
</gene>
<dbReference type="RefSeq" id="WP_169210082.1">
    <property type="nucleotide sequence ID" value="NZ_JAATNW010000003.1"/>
</dbReference>
<dbReference type="Proteomes" id="UP000709336">
    <property type="component" value="Unassembled WGS sequence"/>
</dbReference>
<evidence type="ECO:0000313" key="2">
    <source>
        <dbReference type="EMBL" id="NMH59513.1"/>
    </source>
</evidence>
<name>A0ABX1R187_9ALTE</name>
<dbReference type="EMBL" id="JAATNW010000003">
    <property type="protein sequence ID" value="NMH59513.1"/>
    <property type="molecule type" value="Genomic_DNA"/>
</dbReference>
<dbReference type="Pfam" id="PF13590">
    <property type="entry name" value="DUF4136"/>
    <property type="match status" value="1"/>
</dbReference>
<accession>A0ABX1R187</accession>
<proteinExistence type="predicted"/>
<reference evidence="2 3" key="1">
    <citation type="submission" date="2020-03" db="EMBL/GenBank/DDBJ databases">
        <title>Alteromonas ponticola sp. nov., isolated from seawater.</title>
        <authorList>
            <person name="Yoon J.-H."/>
            <person name="Kim Y.-O."/>
        </authorList>
    </citation>
    <scope>NUCLEOTIDE SEQUENCE [LARGE SCALE GENOMIC DNA]</scope>
    <source>
        <strain evidence="2 3">MYP5</strain>
    </source>
</reference>
<organism evidence="2 3">
    <name type="scientific">Alteromonas ponticola</name>
    <dbReference type="NCBI Taxonomy" id="2720613"/>
    <lineage>
        <taxon>Bacteria</taxon>
        <taxon>Pseudomonadati</taxon>
        <taxon>Pseudomonadota</taxon>
        <taxon>Gammaproteobacteria</taxon>
        <taxon>Alteromonadales</taxon>
        <taxon>Alteromonadaceae</taxon>
        <taxon>Alteromonas/Salinimonas group</taxon>
        <taxon>Alteromonas</taxon>
    </lineage>
</organism>
<feature type="domain" description="DUF4136" evidence="1">
    <location>
        <begin position="39"/>
        <end position="184"/>
    </location>
</feature>
<protein>
    <submittedName>
        <fullName evidence="2">DUF4136 domain-containing protein</fullName>
    </submittedName>
</protein>
<sequence>MFSNNHTLALARAFLVVFISSGLLIGCASNKPEVNMVDEENFKSINTFFVQPPLNPVNVPVENHVVSSISSILLSKGLSPASKDNADIEVTFFPSSAIKDNGKSMSIGLGTGVFGRSSAISLGSIFNIPVGEQVTQYQNLQIDIIQNGEFIYSAAGSTELEAKDSITIQKELTNLVHELLRPYPAKSVAPAETN</sequence>
<keyword evidence="3" id="KW-1185">Reference proteome</keyword>
<dbReference type="InterPro" id="IPR025411">
    <property type="entry name" value="DUF4136"/>
</dbReference>